<dbReference type="EMBL" id="JABAIL010000001">
    <property type="protein sequence ID" value="NLR90450.1"/>
    <property type="molecule type" value="Genomic_DNA"/>
</dbReference>
<reference evidence="9 10" key="1">
    <citation type="submission" date="2020-04" db="EMBL/GenBank/DDBJ databases">
        <title>Flammeovirga sp. SR4, a novel species isolated from seawater.</title>
        <authorList>
            <person name="Wang X."/>
        </authorList>
    </citation>
    <scope>NUCLEOTIDE SEQUENCE [LARGE SCALE GENOMIC DNA]</scope>
    <source>
        <strain evidence="9 10">SR4</strain>
    </source>
</reference>
<dbReference type="SMART" id="SM00636">
    <property type="entry name" value="Glyco_18"/>
    <property type="match status" value="1"/>
</dbReference>
<dbReference type="SUPFAM" id="SSF49299">
    <property type="entry name" value="PKD domain"/>
    <property type="match status" value="3"/>
</dbReference>
<dbReference type="Pfam" id="PF18962">
    <property type="entry name" value="Por_Secre_tail"/>
    <property type="match status" value="1"/>
</dbReference>
<gene>
    <name evidence="9" type="ORF">HGP29_04495</name>
</gene>
<evidence type="ECO:0000256" key="4">
    <source>
        <dbReference type="ARBA" id="ARBA00023277"/>
    </source>
</evidence>
<dbReference type="Pfam" id="PF00704">
    <property type="entry name" value="Glyco_hydro_18"/>
    <property type="match status" value="1"/>
</dbReference>
<dbReference type="InterPro" id="IPR035986">
    <property type="entry name" value="PKD_dom_sf"/>
</dbReference>
<dbReference type="PROSITE" id="PS51910">
    <property type="entry name" value="GH18_2"/>
    <property type="match status" value="1"/>
</dbReference>
<keyword evidence="5 6" id="KW-0326">Glycosidase</keyword>
<dbReference type="PROSITE" id="PS01095">
    <property type="entry name" value="GH18_1"/>
    <property type="match status" value="1"/>
</dbReference>
<dbReference type="AlphaFoldDB" id="A0A7X8SHQ0"/>
<dbReference type="EC" id="3.2.1.14" evidence="2"/>
<dbReference type="CDD" id="cd12215">
    <property type="entry name" value="ChiC_BD"/>
    <property type="match status" value="1"/>
</dbReference>
<dbReference type="GO" id="GO:0030246">
    <property type="term" value="F:carbohydrate binding"/>
    <property type="evidence" value="ECO:0007669"/>
    <property type="project" value="InterPro"/>
</dbReference>
<feature type="domain" description="GH18" evidence="8">
    <location>
        <begin position="512"/>
        <end position="847"/>
    </location>
</feature>
<dbReference type="CDD" id="cd02871">
    <property type="entry name" value="GH18_chitinase_D-like"/>
    <property type="match status" value="1"/>
</dbReference>
<keyword evidence="7" id="KW-0732">Signal</keyword>
<dbReference type="InterPro" id="IPR036573">
    <property type="entry name" value="CBM_sf_5/12"/>
</dbReference>
<dbReference type="InterPro" id="IPR001223">
    <property type="entry name" value="Glyco_hydro18_cat"/>
</dbReference>
<comment type="similarity">
    <text evidence="1">Belongs to the glycosyl hydrolase 18 family. Chitinase class II subfamily.</text>
</comment>
<dbReference type="SMART" id="SM00495">
    <property type="entry name" value="ChtBD3"/>
    <property type="match status" value="2"/>
</dbReference>
<dbReference type="InterPro" id="IPR017853">
    <property type="entry name" value="GH"/>
</dbReference>
<dbReference type="InterPro" id="IPR022409">
    <property type="entry name" value="PKD/Chitinase_dom"/>
</dbReference>
<dbReference type="GO" id="GO:0005975">
    <property type="term" value="P:carbohydrate metabolic process"/>
    <property type="evidence" value="ECO:0007669"/>
    <property type="project" value="InterPro"/>
</dbReference>
<evidence type="ECO:0000259" key="8">
    <source>
        <dbReference type="PROSITE" id="PS51910"/>
    </source>
</evidence>
<evidence type="ECO:0000256" key="6">
    <source>
        <dbReference type="RuleBase" id="RU000489"/>
    </source>
</evidence>
<dbReference type="PANTHER" id="PTHR45708">
    <property type="entry name" value="ENDOCHITINASE"/>
    <property type="match status" value="1"/>
</dbReference>
<dbReference type="Pfam" id="PF17957">
    <property type="entry name" value="Big_7"/>
    <property type="match status" value="1"/>
</dbReference>
<dbReference type="GO" id="GO:0008061">
    <property type="term" value="F:chitin binding"/>
    <property type="evidence" value="ECO:0007669"/>
    <property type="project" value="InterPro"/>
</dbReference>
<dbReference type="CDD" id="cd00146">
    <property type="entry name" value="PKD"/>
    <property type="match status" value="1"/>
</dbReference>
<dbReference type="SUPFAM" id="SSF51445">
    <property type="entry name" value="(Trans)glycosidases"/>
    <property type="match status" value="1"/>
</dbReference>
<proteinExistence type="inferred from homology"/>
<dbReference type="Gene3D" id="2.60.40.10">
    <property type="entry name" value="Immunoglobulins"/>
    <property type="match status" value="4"/>
</dbReference>
<comment type="caution">
    <text evidence="9">The sequence shown here is derived from an EMBL/GenBank/DDBJ whole genome shotgun (WGS) entry which is preliminary data.</text>
</comment>
<sequence>MRLRHLLLVTVCLFMSFSFGWATPYENATTISTCDGIPTWDNTATYATNGTQVVYNGVLYRNKWWTKGDTPGSQWGPWEEIGVCDANQAPSISITSPSNNASFILEETSSIQINTTSSDNDGTIASVSISVDGNSFNNGTADWTPSSAGTFTITATATDDKGSTSSTSVDVIITSNQPVAPTVSINSPSDQEVIQQTILSPISISISASDVDGTIASQSIEVDGQIFTTSNAEWTPSAFGSYTINASVTDNDGLTATSSIVVTVEEKVDSGCSANEYAPYPTVYSIGDVVVYNGDLYEALYDNLYNVTPGEADHFWKPLGPCVDTNEAPVISVSNQSSIGLIPVQLTASIIDNENDPISATFEIDGKTLATVQNNANFTAEWTPATYGSYNVTVNANDGKKSSSNSFTLTVEEPTGPQNPVITSFSPADGSIIKQTSLSPVNIEVNASDIDGSITGYLIEVDGQTFTTSTASWTPSGFGNYTISITVTDNENLTTSVSSSITIQENLAFTDKVLVGYWHNWDLASVPYIRLKDVDDRYNVICIAFAEPKIRDIDNTMIFDPIDINNFQNEPSDVSRAEFKQDVQYLQSLGKKVLLSLGGANGVVHLDNEEEQQKFVTSMIGLCETYGFDGVDIDLEGSSLTLDAGDNDFRNPTTPRVLNFIEGMQAIKAHFGPSFLLTSAPETAYVQGGQTAYGGSWGGYLPILHTLRDQLDYVHVQLYNTGSLGALDGKAYTQGSADFIVAMTEMLLQGFETKSVAGFFPAFREDQVAIGLPANKPAAPAGGYTAPAEVQKALNYLVNGVSFGGDYTLVKSEGYPELRGMMTWSINWDKTTAYEYAASYDSFFGASNSRKLVKKGLASQLTSNIGNAYPNPFHHDLKFDVTLQENDFIDFYVYDVQGNILEHKVNEYTNSGNYTLSIDTQNLTSGLFLIKVNTKDQEKIFRVIRK</sequence>
<dbReference type="NCBIfam" id="TIGR04183">
    <property type="entry name" value="Por_Secre_tail"/>
    <property type="match status" value="1"/>
</dbReference>
<dbReference type="InterPro" id="IPR011583">
    <property type="entry name" value="Chitinase_II/V-like_cat"/>
</dbReference>
<keyword evidence="4" id="KW-0119">Carbohydrate metabolism</keyword>
<name>A0A7X8SHQ0_9BACT</name>
<feature type="signal peptide" evidence="7">
    <location>
        <begin position="1"/>
        <end position="22"/>
    </location>
</feature>
<dbReference type="InterPro" id="IPR050542">
    <property type="entry name" value="Glycosyl_Hydrlase18_Chitinase"/>
</dbReference>
<keyword evidence="3 6" id="KW-0378">Hydrolase</keyword>
<evidence type="ECO:0000256" key="5">
    <source>
        <dbReference type="ARBA" id="ARBA00023295"/>
    </source>
</evidence>
<evidence type="ECO:0000313" key="10">
    <source>
        <dbReference type="Proteomes" id="UP000585050"/>
    </source>
</evidence>
<dbReference type="SUPFAM" id="SSF51055">
    <property type="entry name" value="Carbohydrate binding domain"/>
    <property type="match status" value="1"/>
</dbReference>
<dbReference type="Gene3D" id="2.10.10.20">
    <property type="entry name" value="Carbohydrate-binding module superfamily 5/12"/>
    <property type="match status" value="2"/>
</dbReference>
<dbReference type="InterPro" id="IPR026444">
    <property type="entry name" value="Secre_tail"/>
</dbReference>
<feature type="chain" id="PRO_5030779025" description="chitinase" evidence="7">
    <location>
        <begin position="23"/>
        <end position="946"/>
    </location>
</feature>
<dbReference type="InterPro" id="IPR013783">
    <property type="entry name" value="Ig-like_fold"/>
</dbReference>
<dbReference type="Proteomes" id="UP000585050">
    <property type="component" value="Unassembled WGS sequence"/>
</dbReference>
<dbReference type="InterPro" id="IPR003610">
    <property type="entry name" value="CBM5/12"/>
</dbReference>
<dbReference type="InterPro" id="IPR001579">
    <property type="entry name" value="Glyco_hydro_18_chit_AS"/>
</dbReference>
<evidence type="ECO:0000313" key="9">
    <source>
        <dbReference type="EMBL" id="NLR90450.1"/>
    </source>
</evidence>
<dbReference type="SMART" id="SM00089">
    <property type="entry name" value="PKD"/>
    <property type="match status" value="4"/>
</dbReference>
<keyword evidence="10" id="KW-1185">Reference proteome</keyword>
<evidence type="ECO:0000256" key="1">
    <source>
        <dbReference type="ARBA" id="ARBA00009121"/>
    </source>
</evidence>
<dbReference type="PANTHER" id="PTHR45708:SF49">
    <property type="entry name" value="ENDOCHITINASE"/>
    <property type="match status" value="1"/>
</dbReference>
<protein>
    <recommendedName>
        <fullName evidence="2">chitinase</fullName>
        <ecNumber evidence="2">3.2.1.14</ecNumber>
    </recommendedName>
</protein>
<evidence type="ECO:0000256" key="2">
    <source>
        <dbReference type="ARBA" id="ARBA00012729"/>
    </source>
</evidence>
<evidence type="ECO:0000256" key="7">
    <source>
        <dbReference type="SAM" id="SignalP"/>
    </source>
</evidence>
<dbReference type="GO" id="GO:0008843">
    <property type="term" value="F:endochitinase activity"/>
    <property type="evidence" value="ECO:0007669"/>
    <property type="project" value="UniProtKB-EC"/>
</dbReference>
<dbReference type="GO" id="GO:0005576">
    <property type="term" value="C:extracellular region"/>
    <property type="evidence" value="ECO:0007669"/>
    <property type="project" value="InterPro"/>
</dbReference>
<dbReference type="Gene3D" id="3.20.20.80">
    <property type="entry name" value="Glycosidases"/>
    <property type="match status" value="1"/>
</dbReference>
<evidence type="ECO:0000256" key="3">
    <source>
        <dbReference type="ARBA" id="ARBA00022801"/>
    </source>
</evidence>
<organism evidence="9 10">
    <name type="scientific">Flammeovirga agarivorans</name>
    <dbReference type="NCBI Taxonomy" id="2726742"/>
    <lineage>
        <taxon>Bacteria</taxon>
        <taxon>Pseudomonadati</taxon>
        <taxon>Bacteroidota</taxon>
        <taxon>Cytophagia</taxon>
        <taxon>Cytophagales</taxon>
        <taxon>Flammeovirgaceae</taxon>
        <taxon>Flammeovirga</taxon>
    </lineage>
</organism>
<accession>A0A7X8SHQ0</accession>